<organism evidence="10 11">
    <name type="scientific">Phocaeicola vulgatus</name>
    <name type="common">Bacteroides vulgatus</name>
    <dbReference type="NCBI Taxonomy" id="821"/>
    <lineage>
        <taxon>Bacteria</taxon>
        <taxon>Pseudomonadati</taxon>
        <taxon>Bacteroidota</taxon>
        <taxon>Bacteroidia</taxon>
        <taxon>Bacteroidales</taxon>
        <taxon>Bacteroidaceae</taxon>
        <taxon>Phocaeicola</taxon>
    </lineage>
</organism>
<dbReference type="GO" id="GO:0004553">
    <property type="term" value="F:hydrolase activity, hydrolyzing O-glycosyl compounds"/>
    <property type="evidence" value="ECO:0007669"/>
    <property type="project" value="InterPro"/>
</dbReference>
<evidence type="ECO:0000259" key="9">
    <source>
        <dbReference type="Pfam" id="PF18565"/>
    </source>
</evidence>
<dbReference type="InterPro" id="IPR032311">
    <property type="entry name" value="DUF4982"/>
</dbReference>
<reference evidence="10 11" key="1">
    <citation type="submission" date="2018-08" db="EMBL/GenBank/DDBJ databases">
        <title>A genome reference for cultivated species of the human gut microbiota.</title>
        <authorList>
            <person name="Zou Y."/>
            <person name="Xue W."/>
            <person name="Luo G."/>
        </authorList>
    </citation>
    <scope>NUCLEOTIDE SEQUENCE [LARGE SCALE GENOMIC DNA]</scope>
    <source>
        <strain evidence="10 11">AF25-30LB</strain>
    </source>
</reference>
<evidence type="ECO:0000259" key="6">
    <source>
        <dbReference type="Pfam" id="PF02836"/>
    </source>
</evidence>
<feature type="domain" description="Glycoside hydrolase family 2" evidence="9">
    <location>
        <begin position="736"/>
        <end position="835"/>
    </location>
</feature>
<keyword evidence="2 10" id="KW-0378">Hydrolase</keyword>
<dbReference type="InterPro" id="IPR006103">
    <property type="entry name" value="Glyco_hydro_2_cat"/>
</dbReference>
<dbReference type="PRINTS" id="PR00132">
    <property type="entry name" value="GLHYDRLASE2"/>
</dbReference>
<dbReference type="PANTHER" id="PTHR42732">
    <property type="entry name" value="BETA-GALACTOSIDASE"/>
    <property type="match status" value="1"/>
</dbReference>
<dbReference type="Gene3D" id="3.20.20.80">
    <property type="entry name" value="Glycosidases"/>
    <property type="match status" value="1"/>
</dbReference>
<feature type="domain" description="Glycoside hydrolase family 2 catalytic" evidence="6">
    <location>
        <begin position="299"/>
        <end position="436"/>
    </location>
</feature>
<evidence type="ECO:0000256" key="3">
    <source>
        <dbReference type="ARBA" id="ARBA00023295"/>
    </source>
</evidence>
<evidence type="ECO:0000313" key="11">
    <source>
        <dbReference type="Proteomes" id="UP000266497"/>
    </source>
</evidence>
<evidence type="ECO:0000259" key="5">
    <source>
        <dbReference type="Pfam" id="PF00703"/>
    </source>
</evidence>
<evidence type="ECO:0000256" key="4">
    <source>
        <dbReference type="SAM" id="SignalP"/>
    </source>
</evidence>
<dbReference type="Pfam" id="PF00703">
    <property type="entry name" value="Glyco_hydro_2"/>
    <property type="match status" value="1"/>
</dbReference>
<keyword evidence="3" id="KW-0326">Glycosidase</keyword>
<dbReference type="SUPFAM" id="SSF51445">
    <property type="entry name" value="(Trans)glycosidases"/>
    <property type="match status" value="1"/>
</dbReference>
<evidence type="ECO:0000313" key="10">
    <source>
        <dbReference type="EMBL" id="RGR43703.1"/>
    </source>
</evidence>
<accession>A0A395UTI7</accession>
<dbReference type="InterPro" id="IPR017853">
    <property type="entry name" value="GH"/>
</dbReference>
<dbReference type="InterPro" id="IPR040605">
    <property type="entry name" value="Glyco_hydro2_dom5"/>
</dbReference>
<feature type="chain" id="PRO_5017355679" evidence="4">
    <location>
        <begin position="21"/>
        <end position="851"/>
    </location>
</feature>
<dbReference type="PANTHER" id="PTHR42732:SF1">
    <property type="entry name" value="BETA-MANNOSIDASE"/>
    <property type="match status" value="1"/>
</dbReference>
<dbReference type="GO" id="GO:0005975">
    <property type="term" value="P:carbohydrate metabolic process"/>
    <property type="evidence" value="ECO:0007669"/>
    <property type="project" value="InterPro"/>
</dbReference>
<dbReference type="EMBL" id="QRUD01000001">
    <property type="protein sequence ID" value="RGR43703.1"/>
    <property type="molecule type" value="Genomic_DNA"/>
</dbReference>
<dbReference type="AlphaFoldDB" id="A0A395UTI7"/>
<feature type="signal peptide" evidence="4">
    <location>
        <begin position="1"/>
        <end position="20"/>
    </location>
</feature>
<protein>
    <submittedName>
        <fullName evidence="10">Glycoside hydrolase family 2 protein</fullName>
    </submittedName>
</protein>
<evidence type="ECO:0000259" key="7">
    <source>
        <dbReference type="Pfam" id="PF02837"/>
    </source>
</evidence>
<dbReference type="InterPro" id="IPR036156">
    <property type="entry name" value="Beta-gal/glucu_dom_sf"/>
</dbReference>
<name>A0A395UTI7_PHOVU</name>
<dbReference type="Proteomes" id="UP000266497">
    <property type="component" value="Unassembled WGS sequence"/>
</dbReference>
<dbReference type="InterPro" id="IPR008979">
    <property type="entry name" value="Galactose-bd-like_sf"/>
</dbReference>
<evidence type="ECO:0000256" key="1">
    <source>
        <dbReference type="ARBA" id="ARBA00007401"/>
    </source>
</evidence>
<dbReference type="Pfam" id="PF16355">
    <property type="entry name" value="DUF4982"/>
    <property type="match status" value="1"/>
</dbReference>
<dbReference type="PROSITE" id="PS00608">
    <property type="entry name" value="GLYCOSYL_HYDROL_F2_2"/>
    <property type="match status" value="1"/>
</dbReference>
<evidence type="ECO:0000259" key="8">
    <source>
        <dbReference type="Pfam" id="PF16355"/>
    </source>
</evidence>
<feature type="domain" description="DUF4982" evidence="8">
    <location>
        <begin position="665"/>
        <end position="719"/>
    </location>
</feature>
<evidence type="ECO:0000256" key="2">
    <source>
        <dbReference type="ARBA" id="ARBA00022801"/>
    </source>
</evidence>
<dbReference type="InterPro" id="IPR013783">
    <property type="entry name" value="Ig-like_fold"/>
</dbReference>
<dbReference type="InterPro" id="IPR051913">
    <property type="entry name" value="GH2_Domain-Containing"/>
</dbReference>
<dbReference type="Pfam" id="PF02836">
    <property type="entry name" value="Glyco_hydro_2_C"/>
    <property type="match status" value="1"/>
</dbReference>
<dbReference type="SUPFAM" id="SSF49303">
    <property type="entry name" value="beta-Galactosidase/glucuronidase domain"/>
    <property type="match status" value="1"/>
</dbReference>
<comment type="caution">
    <text evidence="10">The sequence shown here is derived from an EMBL/GenBank/DDBJ whole genome shotgun (WGS) entry which is preliminary data.</text>
</comment>
<proteinExistence type="inferred from homology"/>
<dbReference type="InterPro" id="IPR006104">
    <property type="entry name" value="Glyco_hydro_2_N"/>
</dbReference>
<keyword evidence="4" id="KW-0732">Signal</keyword>
<dbReference type="Gene3D" id="2.60.120.260">
    <property type="entry name" value="Galactose-binding domain-like"/>
    <property type="match status" value="1"/>
</dbReference>
<gene>
    <name evidence="10" type="ORF">DWY53_00230</name>
</gene>
<dbReference type="RefSeq" id="WP_117892274.1">
    <property type="nucleotide sequence ID" value="NZ_QRUD01000001.1"/>
</dbReference>
<feature type="domain" description="Glycoside hydrolase family 2 immunoglobulin-like beta-sandwich" evidence="5">
    <location>
        <begin position="189"/>
        <end position="292"/>
    </location>
</feature>
<feature type="domain" description="Glycosyl hydrolases family 2 sugar binding" evidence="7">
    <location>
        <begin position="84"/>
        <end position="177"/>
    </location>
</feature>
<comment type="similarity">
    <text evidence="1">Belongs to the glycosyl hydrolase 2 family.</text>
</comment>
<dbReference type="Pfam" id="PF18565">
    <property type="entry name" value="Glyco_hydro2_C5"/>
    <property type="match status" value="1"/>
</dbReference>
<dbReference type="InterPro" id="IPR006101">
    <property type="entry name" value="Glyco_hydro_2"/>
</dbReference>
<dbReference type="Gene3D" id="2.60.40.10">
    <property type="entry name" value="Immunoglobulins"/>
    <property type="match status" value="3"/>
</dbReference>
<dbReference type="InterPro" id="IPR006102">
    <property type="entry name" value="Ig-like_GH2"/>
</dbReference>
<dbReference type="Pfam" id="PF02837">
    <property type="entry name" value="Glyco_hydro_2_N"/>
    <property type="match status" value="1"/>
</dbReference>
<sequence>MTIKNIITVLTIFLSGFCYAGTSTKVDFNFDWKFSKPAGFVPQDTLFLSPDIKWEDVCLPHDWSISEGYTKTQTAGSNGFLPGGVGIYMKNFLTSDDMNGKKVFIHFEGVYNNSKVWINGHLLGFRPNGYVGFEYELTQYLKPKGSMNTITVCVDRRAYADSRWYVGAGIYRNVSLILRNELYIPSDGIFVTTPQVGNRSMVNVVCEVKNAGTGVKGVTVKHEVVYDGKTIASVSDDFVALKGDFNEFTASVELENCHLWSLETPSMYELHTTLIASDGYVMDKKTTKFGIRNIKFDADEGFLLNGKSVKIKGVNIHHDLGCMGVAAYDDALLRRLLKLRSIGCNAIRTAHNPHSESLLEMCDSLGLLVMNEFIDEWKVAKKKWITERAKEDAPDSISIGYTRYFDTHAEHDLKSFIRRDRNHPCVILWSIGNEIEWAYPYYWASSKDNKGFKGLIHTGDPETDNKSILKEFNRLSGGKDDLAETAAVLAGWVKDVDTTRPVSSGVVVPSVSRLSGYTDVLDVVGYNYKDKYYEIDHKLYPYQPIIGSENVGQLFEWTAVADKKYIAGIFVWTGFDYLGENGPWPARGGDCSFFDFVGNKTARGHFFECLWKDTPKTHIVTIPEKESEFKMDADGSFTYTPRPGWIRRWEWYDTRDKWKYRRDEDILVQVYTNAPEVELFLNGKSLGTKKRSDFMEHNILMWKVAYKEGTLLAVGKDGDRILSKDTLSTSGKPCRLALNCDRKTATDNGYDLIHVEVSIEDKKGNTVVDIPSDVRIILDDKFELAGLDNGSPSIEDLNINVINNSVRTYNGKCLFVLRTIRGKKGTSFVKVVGDGGIQGRCKILISHPISH</sequence>
<dbReference type="SUPFAM" id="SSF49785">
    <property type="entry name" value="Galactose-binding domain-like"/>
    <property type="match status" value="1"/>
</dbReference>
<dbReference type="InterPro" id="IPR023232">
    <property type="entry name" value="Glyco_hydro_2_AS"/>
</dbReference>